<evidence type="ECO:0000313" key="2">
    <source>
        <dbReference type="EMBL" id="NMF94932.1"/>
    </source>
</evidence>
<name>A0ABX1N6R1_9RHOO</name>
<reference evidence="2" key="1">
    <citation type="submission" date="2019-12" db="EMBL/GenBank/DDBJ databases">
        <title>Comparative genomics gives insights into the taxonomy of the Azoarcus-Aromatoleum group and reveals separate origins of nif in the plant-associated Azoarcus and non-plant-associated Aromatoleum sub-groups.</title>
        <authorList>
            <person name="Lafos M."/>
            <person name="Maluk M."/>
            <person name="Batista M."/>
            <person name="Junghare M."/>
            <person name="Carmona M."/>
            <person name="Faoro H."/>
            <person name="Cruz L.M."/>
            <person name="Battistoni F."/>
            <person name="De Souza E."/>
            <person name="Pedrosa F."/>
            <person name="Chen W.-M."/>
            <person name="Poole P.S."/>
            <person name="Dixon R.A."/>
            <person name="James E.K."/>
        </authorList>
    </citation>
    <scope>NUCLEOTIDE SEQUENCE</scope>
    <source>
        <strain evidence="2">U120</strain>
    </source>
</reference>
<feature type="compositionally biased region" description="Basic and acidic residues" evidence="1">
    <location>
        <begin position="12"/>
        <end position="27"/>
    </location>
</feature>
<protein>
    <submittedName>
        <fullName evidence="2">Uncharacterized protein</fullName>
    </submittedName>
</protein>
<feature type="region of interest" description="Disordered" evidence="1">
    <location>
        <begin position="1"/>
        <end position="27"/>
    </location>
</feature>
<evidence type="ECO:0000313" key="3">
    <source>
        <dbReference type="Proteomes" id="UP000601990"/>
    </source>
</evidence>
<organism evidence="2 3">
    <name type="scientific">Aromatoleum buckelii</name>
    <dbReference type="NCBI Taxonomy" id="200254"/>
    <lineage>
        <taxon>Bacteria</taxon>
        <taxon>Pseudomonadati</taxon>
        <taxon>Pseudomonadota</taxon>
        <taxon>Betaproteobacteria</taxon>
        <taxon>Rhodocyclales</taxon>
        <taxon>Rhodocyclaceae</taxon>
        <taxon>Aromatoleum</taxon>
    </lineage>
</organism>
<dbReference type="Proteomes" id="UP000601990">
    <property type="component" value="Unassembled WGS sequence"/>
</dbReference>
<dbReference type="EMBL" id="WTVH01000041">
    <property type="protein sequence ID" value="NMF94932.1"/>
    <property type="molecule type" value="Genomic_DNA"/>
</dbReference>
<keyword evidence="3" id="KW-1185">Reference proteome</keyword>
<proteinExistence type="predicted"/>
<gene>
    <name evidence="2" type="ORF">GO608_16580</name>
</gene>
<comment type="caution">
    <text evidence="2">The sequence shown here is derived from an EMBL/GenBank/DDBJ whole genome shotgun (WGS) entry which is preliminary data.</text>
</comment>
<sequence>MTIRDLPVTQGRKGEEGKAIRALSREERREIRGGRSVAVTVDGTGTGTVDDFGINIAIFEGRINGSYIL</sequence>
<evidence type="ECO:0000256" key="1">
    <source>
        <dbReference type="SAM" id="MobiDB-lite"/>
    </source>
</evidence>
<accession>A0ABX1N6R1</accession>